<dbReference type="PANTHER" id="PTHR35987:SF3">
    <property type="entry name" value="PROTEIN PLASTID REDOX INSENSITIVE 2-LIKE ISOFORM X1"/>
    <property type="match status" value="1"/>
</dbReference>
<dbReference type="GO" id="GO:0010468">
    <property type="term" value="P:regulation of gene expression"/>
    <property type="evidence" value="ECO:0007669"/>
    <property type="project" value="InterPro"/>
</dbReference>
<dbReference type="Proteomes" id="UP000504603">
    <property type="component" value="Unplaced"/>
</dbReference>
<proteinExistence type="predicted"/>
<dbReference type="PANTHER" id="PTHR35987">
    <property type="entry name" value="PROTEIN PLASTID REDOX INSENSITIVE 2, CHLOROPLASTIC-RELATED"/>
    <property type="match status" value="1"/>
</dbReference>
<dbReference type="RefSeq" id="XP_022151033.1">
    <property type="nucleotide sequence ID" value="XM_022295341.1"/>
</dbReference>
<keyword evidence="1" id="KW-1185">Reference proteome</keyword>
<reference evidence="2" key="1">
    <citation type="submission" date="2025-08" db="UniProtKB">
        <authorList>
            <consortium name="RefSeq"/>
        </authorList>
    </citation>
    <scope>IDENTIFICATION</scope>
    <source>
        <strain evidence="2">OHB3-1</strain>
    </source>
</reference>
<dbReference type="InterPro" id="IPR039349">
    <property type="entry name" value="PRIN2"/>
</dbReference>
<evidence type="ECO:0000313" key="1">
    <source>
        <dbReference type="Proteomes" id="UP000504603"/>
    </source>
</evidence>
<sequence>MNWRYWAAFERKWEFRWAFWAWSSFQTGPKIDPLWAFQMDGRHTKLGLSLRVGYAIQIHSMALHGCALLLASAVPPAKITCFNGLLHPTFSPFPSLVKPFVNCTSTSSFSYRATPLPPKFVYPDPIPEFAEAETRKFREYLSKKLAEDRATFGNDLDFVVEVCSKIFGEYLHVEYGGPETLLVEPFTNMFIALNERKLPGASLAARTSLLWAQNHLDQDWTIWNSKGPKPSK</sequence>
<dbReference type="OrthoDB" id="1924990at2759"/>
<accession>A0A6J1DB25</accession>
<dbReference type="AlphaFoldDB" id="A0A6J1DB25"/>
<name>A0A6J1DB25_MOMCH</name>
<gene>
    <name evidence="2" type="primary">LOC111019054</name>
</gene>
<evidence type="ECO:0000313" key="2">
    <source>
        <dbReference type="RefSeq" id="XP_022151033.1"/>
    </source>
</evidence>
<dbReference type="KEGG" id="mcha:111019054"/>
<organism evidence="1 2">
    <name type="scientific">Momordica charantia</name>
    <name type="common">Bitter gourd</name>
    <name type="synonym">Balsam pear</name>
    <dbReference type="NCBI Taxonomy" id="3673"/>
    <lineage>
        <taxon>Eukaryota</taxon>
        <taxon>Viridiplantae</taxon>
        <taxon>Streptophyta</taxon>
        <taxon>Embryophyta</taxon>
        <taxon>Tracheophyta</taxon>
        <taxon>Spermatophyta</taxon>
        <taxon>Magnoliopsida</taxon>
        <taxon>eudicotyledons</taxon>
        <taxon>Gunneridae</taxon>
        <taxon>Pentapetalae</taxon>
        <taxon>rosids</taxon>
        <taxon>fabids</taxon>
        <taxon>Cucurbitales</taxon>
        <taxon>Cucurbitaceae</taxon>
        <taxon>Momordiceae</taxon>
        <taxon>Momordica</taxon>
    </lineage>
</organism>
<dbReference type="GeneID" id="111019054"/>
<protein>
    <submittedName>
        <fullName evidence="2">Protein PLASTID REDOX INSENSITIVE 2-like</fullName>
    </submittedName>
</protein>